<dbReference type="PANTHER" id="PTHR22946:SF8">
    <property type="entry name" value="ACETYL XYLAN ESTERASE DOMAIN-CONTAINING PROTEIN"/>
    <property type="match status" value="1"/>
</dbReference>
<evidence type="ECO:0000313" key="4">
    <source>
        <dbReference type="Proteomes" id="UP000017700"/>
    </source>
</evidence>
<dbReference type="STRING" id="104623.Ser39006_03843"/>
<dbReference type="GO" id="GO:0016787">
    <property type="term" value="F:hydrolase activity"/>
    <property type="evidence" value="ECO:0007669"/>
    <property type="project" value="UniProtKB-KW"/>
</dbReference>
<dbReference type="OrthoDB" id="9805123at2"/>
<evidence type="ECO:0000313" key="2">
    <source>
        <dbReference type="EMBL" id="AUG99462.1"/>
    </source>
</evidence>
<dbReference type="InterPro" id="IPR029058">
    <property type="entry name" value="AB_hydrolase_fold"/>
</dbReference>
<proteinExistence type="predicted"/>
<keyword evidence="3" id="KW-0378">Hydrolase</keyword>
<feature type="chain" id="PRO_5036041035" evidence="1">
    <location>
        <begin position="25"/>
        <end position="390"/>
    </location>
</feature>
<evidence type="ECO:0000313" key="3">
    <source>
        <dbReference type="EMBL" id="AUH03780.1"/>
    </source>
</evidence>
<dbReference type="PANTHER" id="PTHR22946">
    <property type="entry name" value="DIENELACTONE HYDROLASE DOMAIN-CONTAINING PROTEIN-RELATED"/>
    <property type="match status" value="1"/>
</dbReference>
<accession>A0A2I5T4G9</accession>
<organism evidence="3 4">
    <name type="scientific">Serratia sp. (strain ATCC 39006)</name>
    <name type="common">Prodigiosinella confusarubida</name>
    <dbReference type="NCBI Taxonomy" id="104623"/>
    <lineage>
        <taxon>Bacteria</taxon>
        <taxon>Pseudomonadati</taxon>
        <taxon>Pseudomonadota</taxon>
        <taxon>Gammaproteobacteria</taxon>
        <taxon>Enterobacterales</taxon>
        <taxon>Pectobacteriaceae</taxon>
        <taxon>Prodigiosinella</taxon>
    </lineage>
</organism>
<dbReference type="InterPro" id="IPR025890">
    <property type="entry name" value="Abhydrolase_bac"/>
</dbReference>
<evidence type="ECO:0000313" key="5">
    <source>
        <dbReference type="Proteomes" id="UP000233778"/>
    </source>
</evidence>
<dbReference type="InterPro" id="IPR050261">
    <property type="entry name" value="FrsA_esterase"/>
</dbReference>
<dbReference type="Proteomes" id="UP000017700">
    <property type="component" value="Chromosome"/>
</dbReference>
<evidence type="ECO:0000256" key="1">
    <source>
        <dbReference type="SAM" id="SignalP"/>
    </source>
</evidence>
<reference evidence="3" key="2">
    <citation type="submission" date="2013-09" db="EMBL/GenBank/DDBJ databases">
        <authorList>
            <person name="Wang G."/>
            <person name="Yang Y."/>
            <person name="Su Y."/>
        </authorList>
    </citation>
    <scope>NUCLEOTIDE SEQUENCE</scope>
    <source>
        <strain evidence="3">ATCC 39006</strain>
    </source>
</reference>
<dbReference type="Pfam" id="PF12715">
    <property type="entry name" value="Abhydrolase_7"/>
    <property type="match status" value="1"/>
</dbReference>
<gene>
    <name evidence="2" type="ORF">CWC46_06300</name>
    <name evidence="3" type="ORF">Ser39006_006305</name>
</gene>
<dbReference type="Proteomes" id="UP000233778">
    <property type="component" value="Chromosome"/>
</dbReference>
<dbReference type="KEGG" id="serq:CWC46_06300"/>
<reference evidence="3" key="4">
    <citation type="submission" date="2017-11" db="EMBL/GenBank/DDBJ databases">
        <title>Complete genome sequence of Serratia sp. ATCC 39006.</title>
        <authorList>
            <person name="Hampton H.G."/>
            <person name="Jackson S.A."/>
            <person name="Jauregui R."/>
            <person name="Poulter G.T.M."/>
            <person name="Salmond G.P.C."/>
            <person name="Fineran P.C."/>
        </authorList>
    </citation>
    <scope>NUCLEOTIDE SEQUENCE</scope>
    <source>
        <strain evidence="3">ATCC 39006</strain>
    </source>
</reference>
<protein>
    <submittedName>
        <fullName evidence="3">Hydrolase</fullName>
    </submittedName>
</protein>
<keyword evidence="4" id="KW-1185">Reference proteome</keyword>
<dbReference type="SUPFAM" id="SSF53474">
    <property type="entry name" value="alpha/beta-Hydrolases"/>
    <property type="match status" value="1"/>
</dbReference>
<keyword evidence="1" id="KW-0732">Signal</keyword>
<sequence length="390" mass="43938">MKLNRLRNTLCLLTMCLVSASLMANDKDYQTSAVTEDALPTFYPQLKQQMTYSDSWLSGHDKNFSQWKVQSRNKVRALLLTPDSSKAFDPQMVDQQDRGSYKAEKVAFNLTDESRVLGLLLIPKTPGPHPAVILLHDHGAKFDIGKEKMIKPWGDEAQLTSARAWADKYFTGRFVGDELAKRGYVVLAVDAVGWGDRGPLKYEQQQALASNFFNLGRSLAGTMAYEDMRTLDFLASLKQVDPQRIGIVGFSMGAYRAWQLAALSNKAAATVAVSWMGTYEGLMTPGNNVLRGQSSFYMLHPGLSSYFDFPDVASIAAPKPMLVFNGGKDKLFPVSAVEAAYDKMHRVWRSQHADDKLETRIWPELGHVFYQEQQDVAFQWLDRWLMPEKK</sequence>
<dbReference type="KEGG" id="sera:Ser39006_006305"/>
<reference evidence="3 4" key="1">
    <citation type="journal article" date="2013" name="Genome Announc.">
        <title>Draft genome sequence of Serratia sp. strain ATCC 39006, a model bacterium for analysis of the biosynthesis and regulation of prodigiosin, a carbapenem, and gas vesicles.</title>
        <authorList>
            <person name="Fineran P.C."/>
            <person name="Iglesias Cans M.C."/>
            <person name="Ramsay J.P."/>
            <person name="Wilf N.M."/>
            <person name="Cossyleon D."/>
            <person name="McNeil M.B."/>
            <person name="Williamson N.R."/>
            <person name="Monson R.E."/>
            <person name="Becher S.A."/>
            <person name="Stanton J.A."/>
            <person name="Brugger K."/>
            <person name="Brown S.D."/>
            <person name="Salmond G.P."/>
        </authorList>
    </citation>
    <scope>NUCLEOTIDE SEQUENCE [LARGE SCALE GENOMIC DNA]</scope>
    <source>
        <strain evidence="3">ATCC 39006</strain>
        <strain evidence="4">ATCC 39006 / SC 11482</strain>
    </source>
</reference>
<name>A0A2I5T4G9_SERS3</name>
<dbReference type="EMBL" id="CP025085">
    <property type="protein sequence ID" value="AUG99462.1"/>
    <property type="molecule type" value="Genomic_DNA"/>
</dbReference>
<feature type="signal peptide" evidence="1">
    <location>
        <begin position="1"/>
        <end position="24"/>
    </location>
</feature>
<dbReference type="AlphaFoldDB" id="A0A2I5T4G9"/>
<dbReference type="EMBL" id="CP025084">
    <property type="protein sequence ID" value="AUH03780.1"/>
    <property type="molecule type" value="Genomic_DNA"/>
</dbReference>
<dbReference type="Gene3D" id="3.40.50.1820">
    <property type="entry name" value="alpha/beta hydrolase"/>
    <property type="match status" value="1"/>
</dbReference>
<dbReference type="RefSeq" id="WP_021017103.1">
    <property type="nucleotide sequence ID" value="NZ_CP025084.1"/>
</dbReference>
<reference evidence="2 5" key="3">
    <citation type="submission" date="2017-11" db="EMBL/GenBank/DDBJ databases">
        <title>Complete genome sequence of Serratia sp. ATCC 39006 LacA.</title>
        <authorList>
            <person name="Hampton H.G."/>
            <person name="Jackson S.A."/>
            <person name="Jauregui R."/>
            <person name="Poulter G.T.M."/>
            <person name="Salmond G.P.C."/>
            <person name="Fineran P.C."/>
        </authorList>
    </citation>
    <scope>NUCLEOTIDE SEQUENCE [LARGE SCALE GENOMIC DNA]</scope>
    <source>
        <strain evidence="2 5">ATCC 39006</strain>
    </source>
</reference>